<keyword evidence="4" id="KW-1185">Reference proteome</keyword>
<evidence type="ECO:0000256" key="1">
    <source>
        <dbReference type="SAM" id="Phobius"/>
    </source>
</evidence>
<organism evidence="3 4">
    <name type="scientific">Aquimarina mytili</name>
    <dbReference type="NCBI Taxonomy" id="874423"/>
    <lineage>
        <taxon>Bacteria</taxon>
        <taxon>Pseudomonadati</taxon>
        <taxon>Bacteroidota</taxon>
        <taxon>Flavobacteriia</taxon>
        <taxon>Flavobacteriales</taxon>
        <taxon>Flavobacteriaceae</taxon>
        <taxon>Aquimarina</taxon>
    </lineage>
</organism>
<sequence length="284" mass="33121">MLYSVYKGNIYFVTSFKDKLITPVVFSILVFLLLVLFQPFEYRSYSLARIVGDSLLSSFLVLLATASTRIVFPYLFKDYLQNNKSIFVHELKNVFLDISLFLILSFVINMFFAGFTTITYFNWLKLSIKYVLIFEILFIPLSLFLKHYFRSYSTSDEQEILSLQQNQIEKLKLTSNLNQEYIEISPCDLIMIKSWNNYIEVFYTKNNEVVSSLLRNTMNNINAILVEYPFIIRCHRSYLINTNKIQSVAGNSRGYQLSVEGVGDKIPVSRSKISSFNKIHQGFK</sequence>
<accession>A0A936ZV63</accession>
<feature type="transmembrane region" description="Helical" evidence="1">
    <location>
        <begin position="20"/>
        <end position="40"/>
    </location>
</feature>
<reference evidence="3" key="1">
    <citation type="submission" date="2021-01" db="EMBL/GenBank/DDBJ databases">
        <authorList>
            <person name="Zhong Y.L."/>
        </authorList>
    </citation>
    <scope>NUCLEOTIDE SEQUENCE</scope>
    <source>
        <strain evidence="3">KCTC 23302</strain>
    </source>
</reference>
<feature type="domain" description="HTH LytTR-type" evidence="2">
    <location>
        <begin position="220"/>
        <end position="282"/>
    </location>
</feature>
<keyword evidence="1" id="KW-0472">Membrane</keyword>
<evidence type="ECO:0000313" key="3">
    <source>
        <dbReference type="EMBL" id="MBL0682493.1"/>
    </source>
</evidence>
<dbReference type="SMART" id="SM00850">
    <property type="entry name" value="LytTR"/>
    <property type="match status" value="1"/>
</dbReference>
<gene>
    <name evidence="3" type="ORF">JJQ60_03140</name>
</gene>
<dbReference type="Pfam" id="PF04397">
    <property type="entry name" value="LytTR"/>
    <property type="match status" value="1"/>
</dbReference>
<dbReference type="AlphaFoldDB" id="A0A936ZV63"/>
<dbReference type="InterPro" id="IPR046947">
    <property type="entry name" value="LytR-like"/>
</dbReference>
<dbReference type="InterPro" id="IPR007492">
    <property type="entry name" value="LytTR_DNA-bd_dom"/>
</dbReference>
<proteinExistence type="predicted"/>
<feature type="transmembrane region" description="Helical" evidence="1">
    <location>
        <begin position="55"/>
        <end position="76"/>
    </location>
</feature>
<dbReference type="PROSITE" id="PS50930">
    <property type="entry name" value="HTH_LYTTR"/>
    <property type="match status" value="1"/>
</dbReference>
<evidence type="ECO:0000259" key="2">
    <source>
        <dbReference type="PROSITE" id="PS50930"/>
    </source>
</evidence>
<dbReference type="PANTHER" id="PTHR37299:SF1">
    <property type="entry name" value="STAGE 0 SPORULATION PROTEIN A HOMOLOG"/>
    <property type="match status" value="1"/>
</dbReference>
<keyword evidence="3" id="KW-0238">DNA-binding</keyword>
<comment type="caution">
    <text evidence="3">The sequence shown here is derived from an EMBL/GenBank/DDBJ whole genome shotgun (WGS) entry which is preliminary data.</text>
</comment>
<dbReference type="EMBL" id="JAERQJ010000001">
    <property type="protein sequence ID" value="MBL0682493.1"/>
    <property type="molecule type" value="Genomic_DNA"/>
</dbReference>
<keyword evidence="1" id="KW-0812">Transmembrane</keyword>
<dbReference type="PANTHER" id="PTHR37299">
    <property type="entry name" value="TRANSCRIPTIONAL REGULATOR-RELATED"/>
    <property type="match status" value="1"/>
</dbReference>
<evidence type="ECO:0000313" key="4">
    <source>
        <dbReference type="Proteomes" id="UP000651057"/>
    </source>
</evidence>
<dbReference type="Proteomes" id="UP000651057">
    <property type="component" value="Unassembled WGS sequence"/>
</dbReference>
<dbReference type="GO" id="GO:0000156">
    <property type="term" value="F:phosphorelay response regulator activity"/>
    <property type="evidence" value="ECO:0007669"/>
    <property type="project" value="InterPro"/>
</dbReference>
<feature type="transmembrane region" description="Helical" evidence="1">
    <location>
        <begin position="127"/>
        <end position="145"/>
    </location>
</feature>
<protein>
    <submittedName>
        <fullName evidence="3">LytTR family transcriptional regulator DNA-binding domain-containing protein</fullName>
    </submittedName>
</protein>
<dbReference type="Gene3D" id="2.40.50.1020">
    <property type="entry name" value="LytTr DNA-binding domain"/>
    <property type="match status" value="1"/>
</dbReference>
<dbReference type="RefSeq" id="WP_201916527.1">
    <property type="nucleotide sequence ID" value="NZ_BAABAX010000021.1"/>
</dbReference>
<keyword evidence="1" id="KW-1133">Transmembrane helix</keyword>
<dbReference type="GO" id="GO:0003677">
    <property type="term" value="F:DNA binding"/>
    <property type="evidence" value="ECO:0007669"/>
    <property type="project" value="UniProtKB-KW"/>
</dbReference>
<name>A0A936ZV63_9FLAO</name>
<feature type="transmembrane region" description="Helical" evidence="1">
    <location>
        <begin position="96"/>
        <end position="121"/>
    </location>
</feature>